<dbReference type="RefSeq" id="WP_229895239.1">
    <property type="nucleotide sequence ID" value="NZ_BMVE01000003.1"/>
</dbReference>
<proteinExistence type="predicted"/>
<sequence>MCLISAVPALGFKVSTAQNADHTLTVTFTGSGHTSQITATIVPSARAAVRETSF</sequence>
<name>A0ABZ1RFS7_9ACTN</name>
<evidence type="ECO:0000313" key="2">
    <source>
        <dbReference type="Proteomes" id="UP001432075"/>
    </source>
</evidence>
<protein>
    <submittedName>
        <fullName evidence="1">Uncharacterized protein</fullName>
    </submittedName>
</protein>
<gene>
    <name evidence="1" type="ORF">OHU17_05245</name>
</gene>
<dbReference type="Proteomes" id="UP001432075">
    <property type="component" value="Chromosome"/>
</dbReference>
<keyword evidence="2" id="KW-1185">Reference proteome</keyword>
<reference evidence="1" key="1">
    <citation type="submission" date="2022-10" db="EMBL/GenBank/DDBJ databases">
        <title>The complete genomes of actinobacterial strains from the NBC collection.</title>
        <authorList>
            <person name="Joergensen T.S."/>
            <person name="Alvarez Arevalo M."/>
            <person name="Sterndorff E.B."/>
            <person name="Faurdal D."/>
            <person name="Vuksanovic O."/>
            <person name="Mourched A.-S."/>
            <person name="Charusanti P."/>
            <person name="Shaw S."/>
            <person name="Blin K."/>
            <person name="Weber T."/>
        </authorList>
    </citation>
    <scope>NUCLEOTIDE SEQUENCE</scope>
    <source>
        <strain evidence="1">NBC_00283</strain>
    </source>
</reference>
<organism evidence="1 2">
    <name type="scientific">Streptomyces goshikiensis</name>
    <dbReference type="NCBI Taxonomy" id="1942"/>
    <lineage>
        <taxon>Bacteria</taxon>
        <taxon>Bacillati</taxon>
        <taxon>Actinomycetota</taxon>
        <taxon>Actinomycetes</taxon>
        <taxon>Kitasatosporales</taxon>
        <taxon>Streptomycetaceae</taxon>
        <taxon>Streptomyces</taxon>
    </lineage>
</organism>
<dbReference type="EMBL" id="CP108057">
    <property type="protein sequence ID" value="WUO45276.1"/>
    <property type="molecule type" value="Genomic_DNA"/>
</dbReference>
<dbReference type="GeneID" id="91412964"/>
<evidence type="ECO:0000313" key="1">
    <source>
        <dbReference type="EMBL" id="WUO45276.1"/>
    </source>
</evidence>
<accession>A0ABZ1RFS7</accession>